<dbReference type="InterPro" id="IPR042178">
    <property type="entry name" value="Serpin_sf_1"/>
</dbReference>
<evidence type="ECO:0000313" key="4">
    <source>
        <dbReference type="Proteomes" id="UP000076404"/>
    </source>
</evidence>
<sequence length="377" mass="40836">MLPRALSGAEQQAITAGNDFALRLLQRVTSQQSGNVLLSPLSVSLALGMTMNGAANETQSEMQRTLGWGSASRADINVAYRDLMSMLPSLDASVTVKLVNGIWMRSPLTADTGFVSDARRFFGAPVSSQPTPRAMFDAVNDWGNRETNGMVPKVLTQEPPDALVMLLANAVYFAGSWRNRFDSARTTTTPFSREGGTPVTVPMMSRDGGYLGFRDQQLQAVDMAYGNSAYSMLVLMPTTQAIGPFVATLDTTRLRQVMTGLRPAGSDELLRFPRFSLTGSLELSRDLQALGMARAFDGAAQFPRLVPNVATKLDFVQHAVKVDVDEKGTRAAAVTVVGVVRTSLPVGYVFNRPFVFLIRERLSGTILFTGVVRNPLG</sequence>
<feature type="domain" description="Serpin" evidence="2">
    <location>
        <begin position="22"/>
        <end position="375"/>
    </location>
</feature>
<keyword evidence="4" id="KW-1185">Reference proteome</keyword>
<dbReference type="GO" id="GO:0005615">
    <property type="term" value="C:extracellular space"/>
    <property type="evidence" value="ECO:0007669"/>
    <property type="project" value="InterPro"/>
</dbReference>
<name>A0A143BPD1_9BACT</name>
<evidence type="ECO:0000259" key="2">
    <source>
        <dbReference type="SMART" id="SM00093"/>
    </source>
</evidence>
<organism evidence="3 4">
    <name type="scientific">Gemmatimonas phototrophica</name>
    <dbReference type="NCBI Taxonomy" id="1379270"/>
    <lineage>
        <taxon>Bacteria</taxon>
        <taxon>Pseudomonadati</taxon>
        <taxon>Gemmatimonadota</taxon>
        <taxon>Gemmatimonadia</taxon>
        <taxon>Gemmatimonadales</taxon>
        <taxon>Gemmatimonadaceae</taxon>
        <taxon>Gemmatimonas</taxon>
    </lineage>
</organism>
<dbReference type="CDD" id="cd19588">
    <property type="entry name" value="serpin_miropin-like"/>
    <property type="match status" value="1"/>
</dbReference>
<dbReference type="PROSITE" id="PS00284">
    <property type="entry name" value="SERPIN"/>
    <property type="match status" value="1"/>
</dbReference>
<dbReference type="EMBL" id="CP011454">
    <property type="protein sequence ID" value="AMW06473.1"/>
    <property type="molecule type" value="Genomic_DNA"/>
</dbReference>
<dbReference type="Pfam" id="PF00079">
    <property type="entry name" value="Serpin"/>
    <property type="match status" value="1"/>
</dbReference>
<dbReference type="eggNOG" id="COG4826">
    <property type="taxonomic scope" value="Bacteria"/>
</dbReference>
<dbReference type="AlphaFoldDB" id="A0A143BPD1"/>
<dbReference type="KEGG" id="gph:GEMMAAP_01845"/>
<dbReference type="STRING" id="1379270.GEMMAAP_01845"/>
<dbReference type="InterPro" id="IPR036186">
    <property type="entry name" value="Serpin_sf"/>
</dbReference>
<comment type="similarity">
    <text evidence="1">Belongs to the serpin family.</text>
</comment>
<protein>
    <recommendedName>
        <fullName evidence="2">Serpin domain-containing protein</fullName>
    </recommendedName>
</protein>
<evidence type="ECO:0000256" key="1">
    <source>
        <dbReference type="RuleBase" id="RU000411"/>
    </source>
</evidence>
<dbReference type="SMART" id="SM00093">
    <property type="entry name" value="SERPIN"/>
    <property type="match status" value="1"/>
</dbReference>
<dbReference type="InterPro" id="IPR042185">
    <property type="entry name" value="Serpin_sf_2"/>
</dbReference>
<proteinExistence type="inferred from homology"/>
<dbReference type="Proteomes" id="UP000076404">
    <property type="component" value="Chromosome"/>
</dbReference>
<dbReference type="SUPFAM" id="SSF56574">
    <property type="entry name" value="Serpins"/>
    <property type="match status" value="1"/>
</dbReference>
<dbReference type="PANTHER" id="PTHR11461:SF211">
    <property type="entry name" value="GH10112P-RELATED"/>
    <property type="match status" value="1"/>
</dbReference>
<dbReference type="InterPro" id="IPR023795">
    <property type="entry name" value="Serpin_CS"/>
</dbReference>
<dbReference type="PANTHER" id="PTHR11461">
    <property type="entry name" value="SERINE PROTEASE INHIBITOR, SERPIN"/>
    <property type="match status" value="1"/>
</dbReference>
<dbReference type="Gene3D" id="2.30.39.10">
    <property type="entry name" value="Alpha-1-antitrypsin, domain 1"/>
    <property type="match status" value="1"/>
</dbReference>
<dbReference type="InterPro" id="IPR000215">
    <property type="entry name" value="Serpin_fam"/>
</dbReference>
<reference evidence="3 4" key="2">
    <citation type="journal article" date="2016" name="Environ. Microbiol. Rep.">
        <title>Metagenomic evidence for the presence of phototrophic Gemmatimonadetes bacteria in diverse environments.</title>
        <authorList>
            <person name="Zeng Y."/>
            <person name="Baumbach J."/>
            <person name="Barbosa E.G."/>
            <person name="Azevedo V."/>
            <person name="Zhang C."/>
            <person name="Koblizek M."/>
        </authorList>
    </citation>
    <scope>NUCLEOTIDE SEQUENCE [LARGE SCALE GENOMIC DNA]</scope>
    <source>
        <strain evidence="3 4">AP64</strain>
    </source>
</reference>
<dbReference type="InterPro" id="IPR023796">
    <property type="entry name" value="Serpin_dom"/>
</dbReference>
<evidence type="ECO:0000313" key="3">
    <source>
        <dbReference type="EMBL" id="AMW06473.1"/>
    </source>
</evidence>
<gene>
    <name evidence="3" type="ORF">GEMMAAP_01845</name>
</gene>
<dbReference type="GO" id="GO:0004867">
    <property type="term" value="F:serine-type endopeptidase inhibitor activity"/>
    <property type="evidence" value="ECO:0007669"/>
    <property type="project" value="InterPro"/>
</dbReference>
<dbReference type="Gene3D" id="3.30.497.10">
    <property type="entry name" value="Antithrombin, subunit I, domain 2"/>
    <property type="match status" value="1"/>
</dbReference>
<accession>A0A143BPD1</accession>
<reference evidence="3 4" key="1">
    <citation type="journal article" date="2014" name="Proc. Natl. Acad. Sci. U.S.A.">
        <title>Functional type 2 photosynthetic reaction centers found in the rare bacterial phylum Gemmatimonadetes.</title>
        <authorList>
            <person name="Zeng Y."/>
            <person name="Feng F."/>
            <person name="Medova H."/>
            <person name="Dean J."/>
            <person name="Koblizek M."/>
        </authorList>
    </citation>
    <scope>NUCLEOTIDE SEQUENCE [LARGE SCALE GENOMIC DNA]</scope>
    <source>
        <strain evidence="3 4">AP64</strain>
    </source>
</reference>